<sequence length="130" mass="14355">MGTSLSRLQLAQRIHLLLLREIDHAIEVERLLADPRYARDVLLVCDAVPGGELVPLAQLFREASRPKAGEPAEPGHTPQPNDWGRDTSGFGVTQPPPLPGASGSRRATDSEPVPLDTPRRSWLPRWRDIT</sequence>
<dbReference type="AlphaFoldDB" id="A0A480AR46"/>
<keyword evidence="3" id="KW-1185">Reference proteome</keyword>
<dbReference type="OrthoDB" id="9155398at2"/>
<evidence type="ECO:0000256" key="1">
    <source>
        <dbReference type="SAM" id="MobiDB-lite"/>
    </source>
</evidence>
<proteinExistence type="predicted"/>
<comment type="caution">
    <text evidence="2">The sequence shown here is derived from an EMBL/GenBank/DDBJ whole genome shotgun (WGS) entry which is preliminary data.</text>
</comment>
<name>A0A480AR46_9BURK</name>
<dbReference type="Proteomes" id="UP000301751">
    <property type="component" value="Unassembled WGS sequence"/>
</dbReference>
<dbReference type="RefSeq" id="WP_137733649.1">
    <property type="nucleotide sequence ID" value="NZ_BJCL01000007.1"/>
</dbReference>
<evidence type="ECO:0000313" key="3">
    <source>
        <dbReference type="Proteomes" id="UP000301751"/>
    </source>
</evidence>
<accession>A0A480AR46</accession>
<protein>
    <submittedName>
        <fullName evidence="2">Uncharacterized protein</fullName>
    </submittedName>
</protein>
<evidence type="ECO:0000313" key="2">
    <source>
        <dbReference type="EMBL" id="GCL63913.1"/>
    </source>
</evidence>
<gene>
    <name evidence="2" type="ORF">AQPW35_29940</name>
</gene>
<organism evidence="2 3">
    <name type="scientific">Pseudaquabacterium pictum</name>
    <dbReference type="NCBI Taxonomy" id="2315236"/>
    <lineage>
        <taxon>Bacteria</taxon>
        <taxon>Pseudomonadati</taxon>
        <taxon>Pseudomonadota</taxon>
        <taxon>Betaproteobacteria</taxon>
        <taxon>Burkholderiales</taxon>
        <taxon>Sphaerotilaceae</taxon>
        <taxon>Pseudaquabacterium</taxon>
    </lineage>
</organism>
<feature type="region of interest" description="Disordered" evidence="1">
    <location>
        <begin position="64"/>
        <end position="130"/>
    </location>
</feature>
<dbReference type="EMBL" id="BJCL01000007">
    <property type="protein sequence ID" value="GCL63913.1"/>
    <property type="molecule type" value="Genomic_DNA"/>
</dbReference>
<reference evidence="3" key="1">
    <citation type="submission" date="2019-03" db="EMBL/GenBank/DDBJ databases">
        <title>Aquabacterium pictum sp.nov., the first bacteriochlorophyll a-containing freshwater bacterium in the genus Aquabacterium of the class Betaproteobacteria.</title>
        <authorList>
            <person name="Hirose S."/>
            <person name="Tank M."/>
            <person name="Hara E."/>
            <person name="Tamaki H."/>
            <person name="Takaichi S."/>
            <person name="Haruta S."/>
            <person name="Hanada S."/>
        </authorList>
    </citation>
    <scope>NUCLEOTIDE SEQUENCE [LARGE SCALE GENOMIC DNA]</scope>
    <source>
        <strain evidence="3">W35</strain>
    </source>
</reference>